<evidence type="ECO:0000313" key="3">
    <source>
        <dbReference type="EMBL" id="WOF15830.1"/>
    </source>
</evidence>
<organism evidence="3 4">
    <name type="scientific">Methanochimaera problematica</name>
    <dbReference type="NCBI Taxonomy" id="2609417"/>
    <lineage>
        <taxon>Archaea</taxon>
        <taxon>Methanobacteriati</taxon>
        <taxon>Methanobacteriota</taxon>
        <taxon>Stenosarchaea group</taxon>
        <taxon>Methanomicrobia</taxon>
        <taxon>Methanomicrobiales</taxon>
        <taxon>Methanomicrobiaceae</taxon>
        <taxon>Methanochimaera</taxon>
    </lineage>
</organism>
<accession>A0AA97FAF4</accession>
<evidence type="ECO:0000259" key="2">
    <source>
        <dbReference type="Pfam" id="PF11760"/>
    </source>
</evidence>
<sequence length="292" mass="31661">MTDTVVISLERFGEKAAEIAKALDCDFELYDNGVFERSFGKYKNIVALMSAGIAVRGIAPFLNDKWTDPSVVVVSPGFDYAIPVLGGHHGGNNIAKRLECLLGFNPVITTATETHGLPSVEGIAEKKNLEILNKDSTRKVNSAILDNEIPFFEITGPAMVAVTPRVSVLMEKGEYIVGIGCRKGVLKEEITGAVMLAFSEVGICEDDVFVYSTTRIKRNEPGLLEAINDLDGNLVFVDDDSINREKPVSASRASDKLGLSGVAESSALALSRRKEIIMKKHVYGRVTVAIVR</sequence>
<dbReference type="InterPro" id="IPR052553">
    <property type="entry name" value="CbiG_hydrolase"/>
</dbReference>
<dbReference type="EMBL" id="CP043875">
    <property type="protein sequence ID" value="WOF15830.1"/>
    <property type="molecule type" value="Genomic_DNA"/>
</dbReference>
<gene>
    <name evidence="3" type="primary">cbiG</name>
    <name evidence="3" type="ORF">F1737_03535</name>
</gene>
<reference evidence="3 4" key="1">
    <citation type="submission" date="2019-09" db="EMBL/GenBank/DDBJ databases">
        <title>The complete genome of Methanoplanus sp. FWC-SCC4.</title>
        <authorList>
            <person name="Chen S.-C."/>
            <person name="Zhou Y.-Z."/>
            <person name="Lai M.-C."/>
        </authorList>
    </citation>
    <scope>NUCLEOTIDE SEQUENCE [LARGE SCALE GENOMIC DNA]</scope>
    <source>
        <strain evidence="3 4">FWC-SCC4</strain>
    </source>
</reference>
<dbReference type="Pfam" id="PF01890">
    <property type="entry name" value="CbiG_C"/>
    <property type="match status" value="1"/>
</dbReference>
<dbReference type="Proteomes" id="UP001301797">
    <property type="component" value="Chromosome"/>
</dbReference>
<dbReference type="PANTHER" id="PTHR37477">
    <property type="entry name" value="COBALT-PRECORRIN-5A HYDROLASE"/>
    <property type="match status" value="1"/>
</dbReference>
<dbReference type="Gene3D" id="3.40.50.11220">
    <property type="match status" value="1"/>
</dbReference>
<dbReference type="Pfam" id="PF11760">
    <property type="entry name" value="CbiG_N"/>
    <property type="match status" value="1"/>
</dbReference>
<feature type="domain" description="Cobalamin synthesis G N-terminal" evidence="2">
    <location>
        <begin position="34"/>
        <end position="113"/>
    </location>
</feature>
<dbReference type="SUPFAM" id="SSF159664">
    <property type="entry name" value="CobE/GbiG C-terminal domain-like"/>
    <property type="match status" value="1"/>
</dbReference>
<protein>
    <submittedName>
        <fullName evidence="3">Cobalt-precorrin 5A hydrolase</fullName>
        <ecNumber evidence="3">3.7.1.12</ecNumber>
    </submittedName>
</protein>
<evidence type="ECO:0000313" key="4">
    <source>
        <dbReference type="Proteomes" id="UP001301797"/>
    </source>
</evidence>
<dbReference type="RefSeq" id="WP_317137402.1">
    <property type="nucleotide sequence ID" value="NZ_CP043875.1"/>
</dbReference>
<keyword evidence="4" id="KW-1185">Reference proteome</keyword>
<dbReference type="NCBIfam" id="NF004465">
    <property type="entry name" value="PRK05788.1-3"/>
    <property type="match status" value="1"/>
</dbReference>
<dbReference type="KEGG" id="mefw:F1737_03535"/>
<dbReference type="EC" id="3.7.1.12" evidence="3"/>
<evidence type="ECO:0000259" key="1">
    <source>
        <dbReference type="Pfam" id="PF01890"/>
    </source>
</evidence>
<dbReference type="SUPFAM" id="SSF159672">
    <property type="entry name" value="CbiG N-terminal domain-like"/>
    <property type="match status" value="1"/>
</dbReference>
<dbReference type="GO" id="GO:0009236">
    <property type="term" value="P:cobalamin biosynthetic process"/>
    <property type="evidence" value="ECO:0007669"/>
    <property type="project" value="InterPro"/>
</dbReference>
<dbReference type="InterPro" id="IPR021744">
    <property type="entry name" value="CbiG_N"/>
</dbReference>
<dbReference type="Gene3D" id="3.30.420.180">
    <property type="entry name" value="CobE/GbiG C-terminal domain"/>
    <property type="match status" value="1"/>
</dbReference>
<dbReference type="AlphaFoldDB" id="A0AA97FAF4"/>
<keyword evidence="3" id="KW-0378">Hydrolase</keyword>
<dbReference type="InterPro" id="IPR038029">
    <property type="entry name" value="GbiG_N_sf"/>
</dbReference>
<dbReference type="InterPro" id="IPR002750">
    <property type="entry name" value="CobE/GbiG_C"/>
</dbReference>
<dbReference type="PANTHER" id="PTHR37477:SF1">
    <property type="entry name" value="COBALT-PRECORRIN-5A HYDROLASE"/>
    <property type="match status" value="1"/>
</dbReference>
<dbReference type="GO" id="GO:0043779">
    <property type="term" value="F:cobalt-precorrin-5A acetaldehyde-lyase activity"/>
    <property type="evidence" value="ECO:0007669"/>
    <property type="project" value="UniProtKB-EC"/>
</dbReference>
<name>A0AA97FAF4_9EURY</name>
<dbReference type="InterPro" id="IPR036518">
    <property type="entry name" value="CobE/GbiG_C_sf"/>
</dbReference>
<feature type="domain" description="CobE/GbiG C-terminal" evidence="1">
    <location>
        <begin position="176"/>
        <end position="290"/>
    </location>
</feature>
<proteinExistence type="predicted"/>
<dbReference type="GeneID" id="85229210"/>